<dbReference type="Gene3D" id="3.40.630.30">
    <property type="match status" value="1"/>
</dbReference>
<evidence type="ECO:0000313" key="2">
    <source>
        <dbReference type="Proteomes" id="UP000533429"/>
    </source>
</evidence>
<dbReference type="RefSeq" id="WP_106341198.1">
    <property type="nucleotide sequence ID" value="NZ_JABXOQ010000078.1"/>
</dbReference>
<keyword evidence="1" id="KW-0808">Transferase</keyword>
<comment type="caution">
    <text evidence="1">The sequence shown here is derived from an EMBL/GenBank/DDBJ whole genome shotgun (WGS) entry which is preliminary data.</text>
</comment>
<dbReference type="Pfam" id="PF00583">
    <property type="entry name" value="Acetyltransf_1"/>
    <property type="match status" value="1"/>
</dbReference>
<gene>
    <name evidence="1" type="ORF">HWA77_17285</name>
</gene>
<dbReference type="SUPFAM" id="SSF55729">
    <property type="entry name" value="Acyl-CoA N-acyltransferases (Nat)"/>
    <property type="match status" value="1"/>
</dbReference>
<dbReference type="InterPro" id="IPR000182">
    <property type="entry name" value="GNAT_dom"/>
</dbReference>
<organism evidence="1 2">
    <name type="scientific">Photobacterium damselae subsp. damselae</name>
    <name type="common">Listonella damsela</name>
    <dbReference type="NCBI Taxonomy" id="85581"/>
    <lineage>
        <taxon>Bacteria</taxon>
        <taxon>Pseudomonadati</taxon>
        <taxon>Pseudomonadota</taxon>
        <taxon>Gammaproteobacteria</taxon>
        <taxon>Vibrionales</taxon>
        <taxon>Vibrionaceae</taxon>
        <taxon>Photobacterium</taxon>
    </lineage>
</organism>
<evidence type="ECO:0000313" key="1">
    <source>
        <dbReference type="EMBL" id="NVP01971.1"/>
    </source>
</evidence>
<dbReference type="PROSITE" id="PS51186">
    <property type="entry name" value="GNAT"/>
    <property type="match status" value="1"/>
</dbReference>
<dbReference type="EMBL" id="JABXOR010001085">
    <property type="protein sequence ID" value="NVP01971.1"/>
    <property type="molecule type" value="Genomic_DNA"/>
</dbReference>
<dbReference type="GO" id="GO:0016747">
    <property type="term" value="F:acyltransferase activity, transferring groups other than amino-acyl groups"/>
    <property type="evidence" value="ECO:0007669"/>
    <property type="project" value="InterPro"/>
</dbReference>
<accession>A0A7Y7UF45</accession>
<name>A0A7Y7UF45_PHODD</name>
<proteinExistence type="predicted"/>
<dbReference type="Proteomes" id="UP000533429">
    <property type="component" value="Unassembled WGS sequence"/>
</dbReference>
<dbReference type="AlphaFoldDB" id="A0A7Y7UF45"/>
<dbReference type="CDD" id="cd04301">
    <property type="entry name" value="NAT_SF"/>
    <property type="match status" value="1"/>
</dbReference>
<dbReference type="InterPro" id="IPR016181">
    <property type="entry name" value="Acyl_CoA_acyltransferase"/>
</dbReference>
<protein>
    <submittedName>
        <fullName evidence="1">GNAT family N-acetyltransferase</fullName>
    </submittedName>
</protein>
<sequence length="144" mass="16758">MFTVRQAIDSDYDFLFDLKKAAEYGPINAVFGWDEELQRKMHRDEWNEDKPVVIEINGIRAGSYLVQLHSDHVYFGRFFLLPEFQGNGIGSKVLNELTDFADENKLAIKLCYLQGNRVGALYDRFDFDVVSQDAQFVNMIRYSK</sequence>
<reference evidence="1 2" key="1">
    <citation type="submission" date="2020-06" db="EMBL/GenBank/DDBJ databases">
        <title>Photobacterium damselae subsp. damselae comparative genomics.</title>
        <authorList>
            <person name="Osorio C.R."/>
        </authorList>
    </citation>
    <scope>NUCLEOTIDE SEQUENCE [LARGE SCALE GENOMIC DNA]</scope>
    <source>
        <strain evidence="1 2">TW250/03</strain>
    </source>
</reference>